<organism evidence="1 2">
    <name type="scientific">Pedobacter terrae</name>
    <dbReference type="NCBI Taxonomy" id="405671"/>
    <lineage>
        <taxon>Bacteria</taxon>
        <taxon>Pseudomonadati</taxon>
        <taxon>Bacteroidota</taxon>
        <taxon>Sphingobacteriia</taxon>
        <taxon>Sphingobacteriales</taxon>
        <taxon>Sphingobacteriaceae</taxon>
        <taxon>Pedobacter</taxon>
    </lineage>
</organism>
<dbReference type="STRING" id="405671.SAMN05421827_12849"/>
<dbReference type="RefSeq" id="WP_090504169.1">
    <property type="nucleotide sequence ID" value="NZ_FNCH01000028.1"/>
</dbReference>
<evidence type="ECO:0000313" key="1">
    <source>
        <dbReference type="EMBL" id="SDH54100.1"/>
    </source>
</evidence>
<name>A0A1G8D9Z1_9SPHI</name>
<protein>
    <submittedName>
        <fullName evidence="1">Uncharacterized protein</fullName>
    </submittedName>
</protein>
<proteinExistence type="predicted"/>
<accession>A0A1G8D9Z1</accession>
<evidence type="ECO:0000313" key="2">
    <source>
        <dbReference type="Proteomes" id="UP000199643"/>
    </source>
</evidence>
<dbReference type="AlphaFoldDB" id="A0A1G8D9Z1"/>
<dbReference type="EMBL" id="FNCH01000028">
    <property type="protein sequence ID" value="SDH54100.1"/>
    <property type="molecule type" value="Genomic_DNA"/>
</dbReference>
<keyword evidence="2" id="KW-1185">Reference proteome</keyword>
<reference evidence="2" key="1">
    <citation type="submission" date="2016-10" db="EMBL/GenBank/DDBJ databases">
        <authorList>
            <person name="Varghese N."/>
            <person name="Submissions S."/>
        </authorList>
    </citation>
    <scope>NUCLEOTIDE SEQUENCE [LARGE SCALE GENOMIC DNA]</scope>
    <source>
        <strain evidence="2">DSM 17933</strain>
    </source>
</reference>
<sequence length="83" mass="9233">MKELEIIISKVKESLSAKEDEVAGAVSVNTYVHSTLENRKLEVALFENSAKQVTTDPTQKSTILANFERDAKALINEINKIEV</sequence>
<dbReference type="Proteomes" id="UP000199643">
    <property type="component" value="Unassembled WGS sequence"/>
</dbReference>
<gene>
    <name evidence="1" type="ORF">SAMN05421827_12849</name>
</gene>